<dbReference type="PROSITE" id="PS50830">
    <property type="entry name" value="TNASE_3"/>
    <property type="match status" value="1"/>
</dbReference>
<dbReference type="Gene3D" id="2.40.50.90">
    <property type="match status" value="1"/>
</dbReference>
<keyword evidence="4" id="KW-1185">Reference proteome</keyword>
<dbReference type="Pfam" id="PF00565">
    <property type="entry name" value="SNase"/>
    <property type="match status" value="1"/>
</dbReference>
<sequence length="197" mass="21046">MVAAVVVIAFVVGGYLLVGALGSSPRDPAPGRAGSAMRSATGSDTDPSSADQVPDRPKDAQPMVVRRIHDGDTVWLQATSAGPYVAGTERVKVRLIGIDTPEVQPEQCFGPEATDHLRTLIPVGSTVYVTADRDPLDRYGRRLLYLWSARGEFVNFDLVDGGWARPLRVPPNVRYAELFALAGDVARDAGTGLWGAC</sequence>
<protein>
    <recommendedName>
        <fullName evidence="2">TNase-like domain-containing protein</fullName>
    </recommendedName>
</protein>
<gene>
    <name evidence="3" type="ORF">GCM10022236_05120</name>
</gene>
<proteinExistence type="predicted"/>
<dbReference type="InterPro" id="IPR016071">
    <property type="entry name" value="Staphylococal_nuclease_OB-fold"/>
</dbReference>
<comment type="caution">
    <text evidence="3">The sequence shown here is derived from an EMBL/GenBank/DDBJ whole genome shotgun (WGS) entry which is preliminary data.</text>
</comment>
<dbReference type="SMART" id="SM00318">
    <property type="entry name" value="SNc"/>
    <property type="match status" value="1"/>
</dbReference>
<dbReference type="Proteomes" id="UP001501490">
    <property type="component" value="Unassembled WGS sequence"/>
</dbReference>
<evidence type="ECO:0000313" key="4">
    <source>
        <dbReference type="Proteomes" id="UP001501490"/>
    </source>
</evidence>
<feature type="region of interest" description="Disordered" evidence="1">
    <location>
        <begin position="23"/>
        <end position="60"/>
    </location>
</feature>
<dbReference type="EMBL" id="BAABAB010000005">
    <property type="protein sequence ID" value="GAA3606264.1"/>
    <property type="molecule type" value="Genomic_DNA"/>
</dbReference>
<feature type="compositionally biased region" description="Polar residues" evidence="1">
    <location>
        <begin position="38"/>
        <end position="51"/>
    </location>
</feature>
<evidence type="ECO:0000259" key="2">
    <source>
        <dbReference type="PROSITE" id="PS50830"/>
    </source>
</evidence>
<dbReference type="SUPFAM" id="SSF50199">
    <property type="entry name" value="Staphylococcal nuclease"/>
    <property type="match status" value="1"/>
</dbReference>
<name>A0ABP6ZFS6_9ACTN</name>
<organism evidence="3 4">
    <name type="scientific">Microlunatus ginsengisoli</name>
    <dbReference type="NCBI Taxonomy" id="363863"/>
    <lineage>
        <taxon>Bacteria</taxon>
        <taxon>Bacillati</taxon>
        <taxon>Actinomycetota</taxon>
        <taxon>Actinomycetes</taxon>
        <taxon>Propionibacteriales</taxon>
        <taxon>Propionibacteriaceae</taxon>
        <taxon>Microlunatus</taxon>
    </lineage>
</organism>
<evidence type="ECO:0000256" key="1">
    <source>
        <dbReference type="SAM" id="MobiDB-lite"/>
    </source>
</evidence>
<dbReference type="InterPro" id="IPR035437">
    <property type="entry name" value="SNase_OB-fold_sf"/>
</dbReference>
<feature type="domain" description="TNase-like" evidence="2">
    <location>
        <begin position="59"/>
        <end position="196"/>
    </location>
</feature>
<accession>A0ABP6ZFS6</accession>
<evidence type="ECO:0000313" key="3">
    <source>
        <dbReference type="EMBL" id="GAA3606264.1"/>
    </source>
</evidence>
<reference evidence="4" key="1">
    <citation type="journal article" date="2019" name="Int. J. Syst. Evol. Microbiol.">
        <title>The Global Catalogue of Microorganisms (GCM) 10K type strain sequencing project: providing services to taxonomists for standard genome sequencing and annotation.</title>
        <authorList>
            <consortium name="The Broad Institute Genomics Platform"/>
            <consortium name="The Broad Institute Genome Sequencing Center for Infectious Disease"/>
            <person name="Wu L."/>
            <person name="Ma J."/>
        </authorList>
    </citation>
    <scope>NUCLEOTIDE SEQUENCE [LARGE SCALE GENOMIC DNA]</scope>
    <source>
        <strain evidence="4">JCM 16929</strain>
    </source>
</reference>